<dbReference type="Gene3D" id="3.40.50.410">
    <property type="entry name" value="von Willebrand factor, type A domain"/>
    <property type="match status" value="1"/>
</dbReference>
<keyword evidence="2" id="KW-1133">Transmembrane helix</keyword>
<keyword evidence="2" id="KW-0472">Membrane</keyword>
<evidence type="ECO:0000313" key="4">
    <source>
        <dbReference type="EMBL" id="KKM76469.1"/>
    </source>
</evidence>
<dbReference type="InterPro" id="IPR002035">
    <property type="entry name" value="VWF_A"/>
</dbReference>
<dbReference type="CDD" id="cd00198">
    <property type="entry name" value="vWFA"/>
    <property type="match status" value="1"/>
</dbReference>
<feature type="domain" description="VWFA" evidence="3">
    <location>
        <begin position="85"/>
        <end position="293"/>
    </location>
</feature>
<feature type="transmembrane region" description="Helical" evidence="2">
    <location>
        <begin position="54"/>
        <end position="72"/>
    </location>
</feature>
<protein>
    <recommendedName>
        <fullName evidence="3">VWFA domain-containing protein</fullName>
    </recommendedName>
</protein>
<dbReference type="SUPFAM" id="SSF53300">
    <property type="entry name" value="vWA-like"/>
    <property type="match status" value="1"/>
</dbReference>
<dbReference type="PROSITE" id="PS50234">
    <property type="entry name" value="VWFA"/>
    <property type="match status" value="1"/>
</dbReference>
<feature type="transmembrane region" description="Helical" evidence="2">
    <location>
        <begin position="316"/>
        <end position="336"/>
    </location>
</feature>
<reference evidence="4" key="1">
    <citation type="journal article" date="2015" name="Nature">
        <title>Complex archaea that bridge the gap between prokaryotes and eukaryotes.</title>
        <authorList>
            <person name="Spang A."/>
            <person name="Saw J.H."/>
            <person name="Jorgensen S.L."/>
            <person name="Zaremba-Niedzwiedzka K."/>
            <person name="Martijn J."/>
            <person name="Lind A.E."/>
            <person name="van Eijk R."/>
            <person name="Schleper C."/>
            <person name="Guy L."/>
            <person name="Ettema T.J."/>
        </authorList>
    </citation>
    <scope>NUCLEOTIDE SEQUENCE</scope>
</reference>
<dbReference type="EMBL" id="LAZR01008804">
    <property type="protein sequence ID" value="KKM76469.1"/>
    <property type="molecule type" value="Genomic_DNA"/>
</dbReference>
<dbReference type="InterPro" id="IPR036465">
    <property type="entry name" value="vWFA_dom_sf"/>
</dbReference>
<dbReference type="Pfam" id="PF13519">
    <property type="entry name" value="VWA_2"/>
    <property type="match status" value="1"/>
</dbReference>
<organism evidence="4">
    <name type="scientific">marine sediment metagenome</name>
    <dbReference type="NCBI Taxonomy" id="412755"/>
    <lineage>
        <taxon>unclassified sequences</taxon>
        <taxon>metagenomes</taxon>
        <taxon>ecological metagenomes</taxon>
    </lineage>
</organism>
<keyword evidence="2" id="KW-0812">Transmembrane</keyword>
<feature type="region of interest" description="Disordered" evidence="1">
    <location>
        <begin position="97"/>
        <end position="120"/>
    </location>
</feature>
<dbReference type="SMART" id="SM00327">
    <property type="entry name" value="VWA"/>
    <property type="match status" value="1"/>
</dbReference>
<comment type="caution">
    <text evidence="4">The sequence shown here is derived from an EMBL/GenBank/DDBJ whole genome shotgun (WGS) entry which is preliminary data.</text>
</comment>
<name>A0A0F9K338_9ZZZZ</name>
<dbReference type="AlphaFoldDB" id="A0A0F9K338"/>
<sequence>MTFFNYQLAQPLMLLLLPLLLLPWFTRTQVKTIAYANFISIDPISKLIGITLKSLASIVITCLIISLAQPYIPEKIVERVGSGAEVLMLVDRSRSMDDPFVSKSKKSEGASTSRSVGKGNSKRRVANQYLLEFVNKRPDDRFGFILFSNKALDILPLSYNRETIHATINASSLGRGLSETNIASALIKAAEMYSTQTYRGARTVLLVSDGGQEFTDDEKQTIARLYQQENITLYWIYMGQVKNIGSTVPVNDDGWTASRPEKKLQVFFSSLNIPYRVFSADSVSSFSATMDTIDKQQHQTLMVEELMPRQSKTVPFLWVAMLILLLLLMAQFYTAWGVRKAHLTSH</sequence>
<evidence type="ECO:0000256" key="1">
    <source>
        <dbReference type="SAM" id="MobiDB-lite"/>
    </source>
</evidence>
<evidence type="ECO:0000259" key="3">
    <source>
        <dbReference type="PROSITE" id="PS50234"/>
    </source>
</evidence>
<evidence type="ECO:0000256" key="2">
    <source>
        <dbReference type="SAM" id="Phobius"/>
    </source>
</evidence>
<proteinExistence type="predicted"/>
<accession>A0A0F9K338</accession>
<gene>
    <name evidence="4" type="ORF">LCGC14_1379840</name>
</gene>